<evidence type="ECO:0000313" key="2">
    <source>
        <dbReference type="Proteomes" id="UP000658320"/>
    </source>
</evidence>
<organism evidence="1 2">
    <name type="scientific">Streptomyces aurantiogriseus</name>
    <dbReference type="NCBI Taxonomy" id="66870"/>
    <lineage>
        <taxon>Bacteria</taxon>
        <taxon>Bacillati</taxon>
        <taxon>Actinomycetota</taxon>
        <taxon>Actinomycetes</taxon>
        <taxon>Kitasatosporales</taxon>
        <taxon>Streptomycetaceae</taxon>
        <taxon>Streptomyces</taxon>
    </lineage>
</organism>
<dbReference type="Proteomes" id="UP000658320">
    <property type="component" value="Unassembled WGS sequence"/>
</dbReference>
<evidence type="ECO:0000313" key="1">
    <source>
        <dbReference type="EMBL" id="GGR51536.1"/>
    </source>
</evidence>
<protein>
    <submittedName>
        <fullName evidence="1">Uncharacterized protein</fullName>
    </submittedName>
</protein>
<proteinExistence type="predicted"/>
<reference evidence="1" key="1">
    <citation type="journal article" date="2014" name="Int. J. Syst. Evol. Microbiol.">
        <title>Complete genome sequence of Corynebacterium casei LMG S-19264T (=DSM 44701T), isolated from a smear-ripened cheese.</title>
        <authorList>
            <consortium name="US DOE Joint Genome Institute (JGI-PGF)"/>
            <person name="Walter F."/>
            <person name="Albersmeier A."/>
            <person name="Kalinowski J."/>
            <person name="Ruckert C."/>
        </authorList>
    </citation>
    <scope>NUCLEOTIDE SEQUENCE</scope>
    <source>
        <strain evidence="1">JCM 4346</strain>
    </source>
</reference>
<accession>A0A918FLR9</accession>
<dbReference type="EMBL" id="BMSX01000027">
    <property type="protein sequence ID" value="GGR51536.1"/>
    <property type="molecule type" value="Genomic_DNA"/>
</dbReference>
<sequence length="88" mass="9727">MGLNDYRADFPGMHHGFFAKRSSVPSTLRRRRPSLEERWLAPYCGPYGLIRRADGAEGQVADKEHAFVRGVPSFSMSGGDAKTAMAEP</sequence>
<comment type="caution">
    <text evidence="1">The sequence shown here is derived from an EMBL/GenBank/DDBJ whole genome shotgun (WGS) entry which is preliminary data.</text>
</comment>
<name>A0A918FLR9_9ACTN</name>
<reference evidence="1" key="2">
    <citation type="submission" date="2020-09" db="EMBL/GenBank/DDBJ databases">
        <authorList>
            <person name="Sun Q."/>
            <person name="Ohkuma M."/>
        </authorList>
    </citation>
    <scope>NUCLEOTIDE SEQUENCE</scope>
    <source>
        <strain evidence="1">JCM 4346</strain>
    </source>
</reference>
<gene>
    <name evidence="1" type="ORF">GCM10010251_80670</name>
</gene>
<keyword evidence="2" id="KW-1185">Reference proteome</keyword>
<dbReference type="AlphaFoldDB" id="A0A918FLR9"/>